<dbReference type="InterPro" id="IPR047799">
    <property type="entry name" value="T9SS_OM_PorV"/>
</dbReference>
<sequence length="400" mass="43590">MKRKLVVALTSVVLMNALTSQAQVNNKSVQRVISPAVPFLTISPDSRGAAMGDAGVASSPDANSMYWNTAKLAFIDKNIGSTVSYTPWLRDLVDDMGLLHAAIFKKTGKDQALGLSMTYFNQGQIQFTTATGQPNGTFQSREFNIAGGYTRKLGRDFSMGLNLKYIHSNLIGSQVVNNSSSKPANTVAGDISFFYTNEKPSVKNKDRGVKYSAGAVISNIGGKVNYGRNTFYLPTNLKVGGGLNYKIDAHNQFNLLLDVNKLLVPTPPLRDNNGVIVKGRDPETTGVIAGIFGSFNDAPDGFKEEIREFTVSTGVEYWYNNFFAIRGGYFAESNAKGGRKYVTTGLGFRIMNSYQVDLAYLVPTSQGSPLSNTWRISLIFDLDAKKASTTSEDTETTEEQ</sequence>
<accession>A0ABN8EYX9</accession>
<dbReference type="NCBIfam" id="NF033709">
    <property type="entry name" value="PorV_fam"/>
    <property type="match status" value="1"/>
</dbReference>
<keyword evidence="4" id="KW-1185">Reference proteome</keyword>
<dbReference type="EMBL" id="CAKLPY010000002">
    <property type="protein sequence ID" value="CAH0997025.1"/>
    <property type="molecule type" value="Genomic_DNA"/>
</dbReference>
<dbReference type="Gene3D" id="2.40.160.60">
    <property type="entry name" value="Outer membrane protein transport protein (OMPP1/FadL/TodX)"/>
    <property type="match status" value="1"/>
</dbReference>
<comment type="caution">
    <text evidence="3">The sequence shown here is derived from an EMBL/GenBank/DDBJ whole genome shotgun (WGS) entry which is preliminary data.</text>
</comment>
<dbReference type="NCBIfam" id="NF033710">
    <property type="entry name" value="T9SS_OM_PorV"/>
    <property type="match status" value="1"/>
</dbReference>
<gene>
    <name evidence="3" type="ORF">EMA8858_03162</name>
</gene>
<keyword evidence="1" id="KW-0732">Signal</keyword>
<dbReference type="Proteomes" id="UP000837932">
    <property type="component" value="Unassembled WGS sequence"/>
</dbReference>
<evidence type="ECO:0000259" key="2">
    <source>
        <dbReference type="Pfam" id="PF19572"/>
    </source>
</evidence>
<dbReference type="RefSeq" id="WP_238807568.1">
    <property type="nucleotide sequence ID" value="NZ_CAKLPY010000002.1"/>
</dbReference>
<evidence type="ECO:0000313" key="3">
    <source>
        <dbReference type="EMBL" id="CAH0997025.1"/>
    </source>
</evidence>
<dbReference type="InterPro" id="IPR045741">
    <property type="entry name" value="PorV"/>
</dbReference>
<name>A0ABN8EYX9_9BACT</name>
<feature type="signal peptide" evidence="1">
    <location>
        <begin position="1"/>
        <end position="22"/>
    </location>
</feature>
<evidence type="ECO:0000256" key="1">
    <source>
        <dbReference type="SAM" id="SignalP"/>
    </source>
</evidence>
<evidence type="ECO:0000313" key="4">
    <source>
        <dbReference type="Proteomes" id="UP000837932"/>
    </source>
</evidence>
<dbReference type="Pfam" id="PF19572">
    <property type="entry name" value="PorV"/>
    <property type="match status" value="1"/>
</dbReference>
<feature type="chain" id="PRO_5045587634" description="Type IX secretion system protein PorV domain-containing protein" evidence="1">
    <location>
        <begin position="23"/>
        <end position="400"/>
    </location>
</feature>
<feature type="domain" description="Type IX secretion system protein PorV" evidence="2">
    <location>
        <begin position="28"/>
        <end position="268"/>
    </location>
</feature>
<organism evidence="3 4">
    <name type="scientific">Emticicia aquatica</name>
    <dbReference type="NCBI Taxonomy" id="1681835"/>
    <lineage>
        <taxon>Bacteria</taxon>
        <taxon>Pseudomonadati</taxon>
        <taxon>Bacteroidota</taxon>
        <taxon>Cytophagia</taxon>
        <taxon>Cytophagales</taxon>
        <taxon>Leadbetterellaceae</taxon>
        <taxon>Emticicia</taxon>
    </lineage>
</organism>
<proteinExistence type="predicted"/>
<protein>
    <recommendedName>
        <fullName evidence="2">Type IX secretion system protein PorV domain-containing protein</fullName>
    </recommendedName>
</protein>
<reference evidence="3" key="1">
    <citation type="submission" date="2021-12" db="EMBL/GenBank/DDBJ databases">
        <authorList>
            <person name="Rodrigo-Torres L."/>
            <person name="Arahal R. D."/>
            <person name="Lucena T."/>
        </authorList>
    </citation>
    <scope>NUCLEOTIDE SEQUENCE</scope>
    <source>
        <strain evidence="3">CECT 8858</strain>
    </source>
</reference>